<protein>
    <recommendedName>
        <fullName evidence="6">Thiol peroxidase</fullName>
        <shortName evidence="6">Tpx</shortName>
        <ecNumber evidence="6">1.11.1.24</ecNumber>
    </recommendedName>
    <alternativeName>
        <fullName evidence="6">Peroxiredoxin tpx</fullName>
        <shortName evidence="6">Prx</shortName>
    </alternativeName>
    <alternativeName>
        <fullName evidence="6">Thioredoxin peroxidase</fullName>
    </alternativeName>
    <alternativeName>
        <fullName evidence="6">Thioredoxin-dependent peroxiredoxin</fullName>
    </alternativeName>
</protein>
<evidence type="ECO:0000259" key="7">
    <source>
        <dbReference type="PROSITE" id="PS51352"/>
    </source>
</evidence>
<evidence type="ECO:0000313" key="8">
    <source>
        <dbReference type="EMBL" id="RDK86989.1"/>
    </source>
</evidence>
<dbReference type="OrthoDB" id="9781543at2"/>
<feature type="disulfide bond" description="Redox-active" evidence="6">
    <location>
        <begin position="60"/>
        <end position="94"/>
    </location>
</feature>
<dbReference type="PANTHER" id="PTHR43110">
    <property type="entry name" value="THIOL PEROXIDASE"/>
    <property type="match status" value="1"/>
</dbReference>
<evidence type="ECO:0000256" key="4">
    <source>
        <dbReference type="ARBA" id="ARBA00023157"/>
    </source>
</evidence>
<dbReference type="SUPFAM" id="SSF52833">
    <property type="entry name" value="Thioredoxin-like"/>
    <property type="match status" value="1"/>
</dbReference>
<evidence type="ECO:0000313" key="9">
    <source>
        <dbReference type="Proteomes" id="UP000255317"/>
    </source>
</evidence>
<keyword evidence="9" id="KW-1185">Reference proteome</keyword>
<comment type="similarity">
    <text evidence="6">Belongs to the peroxiredoxin family. Tpx subfamily.</text>
</comment>
<evidence type="ECO:0000256" key="2">
    <source>
        <dbReference type="ARBA" id="ARBA00022862"/>
    </source>
</evidence>
<dbReference type="InterPro" id="IPR018219">
    <property type="entry name" value="Tpx_CS"/>
</dbReference>
<evidence type="ECO:0000256" key="3">
    <source>
        <dbReference type="ARBA" id="ARBA00023002"/>
    </source>
</evidence>
<gene>
    <name evidence="6" type="primary">tpx</name>
    <name evidence="8" type="ORF">C8D94_102167</name>
</gene>
<comment type="miscellaneous">
    <text evidence="6">The active site is a conserved redox-active cysteine residue, the peroxidatic cysteine (C(P)), which makes the nucleophilic attack on the peroxide substrate. The peroxide oxidizes the C(P)-SH to cysteine sulfenic acid (C(P)-SOH), which then reacts with another cysteine residue, the resolving cysteine (C(R)), to form a disulfide bridge. The disulfide is subsequently reduced by an appropriate electron donor to complete the catalytic cycle. In this atypical 2-Cys peroxiredoxin, C(R) is present in the same subunit to form an intramolecular disulfide. The disulfide is subsequently reduced by thioredoxin.</text>
</comment>
<dbReference type="EC" id="1.11.1.24" evidence="6"/>
<proteinExistence type="inferred from homology"/>
<evidence type="ECO:0000256" key="1">
    <source>
        <dbReference type="ARBA" id="ARBA00022559"/>
    </source>
</evidence>
<reference evidence="8 9" key="1">
    <citation type="submission" date="2018-07" db="EMBL/GenBank/DDBJ databases">
        <title>Genomic Encyclopedia of Type Strains, Phase IV (KMG-IV): sequencing the most valuable type-strain genomes for metagenomic binning, comparative biology and taxonomic classification.</title>
        <authorList>
            <person name="Goeker M."/>
        </authorList>
    </citation>
    <scope>NUCLEOTIDE SEQUENCE [LARGE SCALE GENOMIC DNA]</scope>
    <source>
        <strain evidence="8 9">DSM 101478</strain>
    </source>
</reference>
<dbReference type="InterPro" id="IPR013766">
    <property type="entry name" value="Thioredoxin_domain"/>
</dbReference>
<feature type="active site" description="Cysteine sulfenic acid (-SOH) intermediate" evidence="6">
    <location>
        <position position="60"/>
    </location>
</feature>
<sequence>MAQITLGGTPTETSGKLPENGSKLSNFILTASDLSTKNLHDYDGYRKVLNIFPSVDTGVCATSARKFNEEASRLENTKVLCISRDLPFAQARFCASEGLENVEMLSDFKQGSFGKENGLEISNGAFEGLHSRVVIVLDKDNTILHTEQVPEIGQEPNYQDALNALQ</sequence>
<keyword evidence="1 6" id="KW-0575">Peroxidase</keyword>
<keyword evidence="5 6" id="KW-0676">Redox-active center</keyword>
<dbReference type="GO" id="GO:0008379">
    <property type="term" value="F:thioredoxin peroxidase activity"/>
    <property type="evidence" value="ECO:0007669"/>
    <property type="project" value="UniProtKB-UniRule"/>
</dbReference>
<comment type="function">
    <text evidence="6">Thiol-specific peroxidase that catalyzes the reduction of hydrogen peroxide and organic hydroperoxides to water and alcohols, respectively. Plays a role in cell protection against oxidative stress by detoxifying peroxides.</text>
</comment>
<dbReference type="PANTHER" id="PTHR43110:SF1">
    <property type="entry name" value="THIOL PEROXIDASE"/>
    <property type="match status" value="1"/>
</dbReference>
<dbReference type="CDD" id="cd03014">
    <property type="entry name" value="PRX_Atyp2cys"/>
    <property type="match status" value="1"/>
</dbReference>
<dbReference type="InterPro" id="IPR050455">
    <property type="entry name" value="Tpx_Peroxidase_subfamily"/>
</dbReference>
<dbReference type="Pfam" id="PF08534">
    <property type="entry name" value="Redoxin"/>
    <property type="match status" value="1"/>
</dbReference>
<keyword evidence="2 6" id="KW-0049">Antioxidant</keyword>
<comment type="caution">
    <text evidence="8">The sequence shown here is derived from an EMBL/GenBank/DDBJ whole genome shotgun (WGS) entry which is preliminary data.</text>
</comment>
<dbReference type="PROSITE" id="PS51352">
    <property type="entry name" value="THIOREDOXIN_2"/>
    <property type="match status" value="1"/>
</dbReference>
<dbReference type="NCBIfam" id="NF001808">
    <property type="entry name" value="PRK00522.1"/>
    <property type="match status" value="1"/>
</dbReference>
<evidence type="ECO:0000256" key="5">
    <source>
        <dbReference type="ARBA" id="ARBA00023284"/>
    </source>
</evidence>
<organism evidence="8 9">
    <name type="scientific">Marinirhabdus gelatinilytica</name>
    <dbReference type="NCBI Taxonomy" id="1703343"/>
    <lineage>
        <taxon>Bacteria</taxon>
        <taxon>Pseudomonadati</taxon>
        <taxon>Bacteroidota</taxon>
        <taxon>Flavobacteriia</taxon>
        <taxon>Flavobacteriales</taxon>
        <taxon>Flavobacteriaceae</taxon>
    </lineage>
</organism>
<dbReference type="Gene3D" id="3.40.30.10">
    <property type="entry name" value="Glutaredoxin"/>
    <property type="match status" value="1"/>
</dbReference>
<dbReference type="EMBL" id="QRAO01000002">
    <property type="protein sequence ID" value="RDK86989.1"/>
    <property type="molecule type" value="Genomic_DNA"/>
</dbReference>
<dbReference type="Proteomes" id="UP000255317">
    <property type="component" value="Unassembled WGS sequence"/>
</dbReference>
<comment type="subunit">
    <text evidence="6">Homodimer.</text>
</comment>
<evidence type="ECO:0000256" key="6">
    <source>
        <dbReference type="HAMAP-Rule" id="MF_00269"/>
    </source>
</evidence>
<dbReference type="InterPro" id="IPR002065">
    <property type="entry name" value="TPX"/>
</dbReference>
<dbReference type="HAMAP" id="MF_00269">
    <property type="entry name" value="Tpx"/>
    <property type="match status" value="1"/>
</dbReference>
<keyword evidence="4 6" id="KW-1015">Disulfide bond</keyword>
<comment type="catalytic activity">
    <reaction evidence="6">
        <text>a hydroperoxide + [thioredoxin]-dithiol = an alcohol + [thioredoxin]-disulfide + H2O</text>
        <dbReference type="Rhea" id="RHEA:62620"/>
        <dbReference type="Rhea" id="RHEA-COMP:10698"/>
        <dbReference type="Rhea" id="RHEA-COMP:10700"/>
        <dbReference type="ChEBI" id="CHEBI:15377"/>
        <dbReference type="ChEBI" id="CHEBI:29950"/>
        <dbReference type="ChEBI" id="CHEBI:30879"/>
        <dbReference type="ChEBI" id="CHEBI:35924"/>
        <dbReference type="ChEBI" id="CHEBI:50058"/>
        <dbReference type="EC" id="1.11.1.24"/>
    </reaction>
</comment>
<accession>A0A370QFC9</accession>
<name>A0A370QFC9_9FLAO</name>
<feature type="domain" description="Thioredoxin" evidence="7">
    <location>
        <begin position="18"/>
        <end position="166"/>
    </location>
</feature>
<keyword evidence="3 6" id="KW-0560">Oxidoreductase</keyword>
<dbReference type="RefSeq" id="WP_115123205.1">
    <property type="nucleotide sequence ID" value="NZ_QRAO01000002.1"/>
</dbReference>
<dbReference type="InterPro" id="IPR036249">
    <property type="entry name" value="Thioredoxin-like_sf"/>
</dbReference>
<dbReference type="PROSITE" id="PS01265">
    <property type="entry name" value="TPX"/>
    <property type="match status" value="1"/>
</dbReference>
<dbReference type="AlphaFoldDB" id="A0A370QFC9"/>
<dbReference type="InterPro" id="IPR013740">
    <property type="entry name" value="Redoxin"/>
</dbReference>